<organism evidence="2 3">
    <name type="scientific">Trifolium pratense</name>
    <name type="common">Red clover</name>
    <dbReference type="NCBI Taxonomy" id="57577"/>
    <lineage>
        <taxon>Eukaryota</taxon>
        <taxon>Viridiplantae</taxon>
        <taxon>Streptophyta</taxon>
        <taxon>Embryophyta</taxon>
        <taxon>Tracheophyta</taxon>
        <taxon>Spermatophyta</taxon>
        <taxon>Magnoliopsida</taxon>
        <taxon>eudicotyledons</taxon>
        <taxon>Gunneridae</taxon>
        <taxon>Pentapetalae</taxon>
        <taxon>rosids</taxon>
        <taxon>fabids</taxon>
        <taxon>Fabales</taxon>
        <taxon>Fabaceae</taxon>
        <taxon>Papilionoideae</taxon>
        <taxon>50 kb inversion clade</taxon>
        <taxon>NPAAA clade</taxon>
        <taxon>Hologalegina</taxon>
        <taxon>IRL clade</taxon>
        <taxon>Trifolieae</taxon>
        <taxon>Trifolium</taxon>
    </lineage>
</organism>
<accession>A0A2K3PF17</accession>
<comment type="caution">
    <text evidence="2">The sequence shown here is derived from an EMBL/GenBank/DDBJ whole genome shotgun (WGS) entry which is preliminary data.</text>
</comment>
<sequence>MDWTWALFGKPGKGGISGPGLKMDLNANIGLTFTPIEWGNEQKHILSAIPQGKSVFITGSAGTAQKETFLSIQLLDSMGTSSGLPEKLLYFFKELHDTEMALSRLKATRLLLHLLPSLSDKDRTDKNDFYIHPQAIKRIGYWGFLRILWKVNVIEPSHANVKSHAKNSIPSTSIATVRPPTGGDEQHVGPTYTLGTASPRVCTGPGVSATRSDRGRGRGSILTKRSSSSSKAPSPAHMRKGQGEGHSGKILSLPTRDPVHPLKRIGSLVSVGGHLTPSSIYNVTLGSGLF</sequence>
<evidence type="ECO:0000313" key="2">
    <source>
        <dbReference type="EMBL" id="PNY13893.1"/>
    </source>
</evidence>
<feature type="compositionally biased region" description="Low complexity" evidence="1">
    <location>
        <begin position="226"/>
        <end position="236"/>
    </location>
</feature>
<dbReference type="EMBL" id="ASHM01006420">
    <property type="protein sequence ID" value="PNY13893.1"/>
    <property type="molecule type" value="Genomic_DNA"/>
</dbReference>
<protein>
    <submittedName>
        <fullName evidence="2">Uncharacterized protein</fullName>
    </submittedName>
</protein>
<reference evidence="2 3" key="2">
    <citation type="journal article" date="2017" name="Front. Plant Sci.">
        <title>Gene Classification and Mining of Molecular Markers Useful in Red Clover (Trifolium pratense) Breeding.</title>
        <authorList>
            <person name="Istvanek J."/>
            <person name="Dluhosova J."/>
            <person name="Dluhos P."/>
            <person name="Patkova L."/>
            <person name="Nedelnik J."/>
            <person name="Repkova J."/>
        </authorList>
    </citation>
    <scope>NUCLEOTIDE SEQUENCE [LARGE SCALE GENOMIC DNA]</scope>
    <source>
        <strain evidence="3">cv. Tatra</strain>
        <tissue evidence="2">Young leaves</tissue>
    </source>
</reference>
<evidence type="ECO:0000256" key="1">
    <source>
        <dbReference type="SAM" id="MobiDB-lite"/>
    </source>
</evidence>
<evidence type="ECO:0000313" key="3">
    <source>
        <dbReference type="Proteomes" id="UP000236291"/>
    </source>
</evidence>
<reference evidence="2 3" key="1">
    <citation type="journal article" date="2014" name="Am. J. Bot.">
        <title>Genome assembly and annotation for red clover (Trifolium pratense; Fabaceae).</title>
        <authorList>
            <person name="Istvanek J."/>
            <person name="Jaros M."/>
            <person name="Krenek A."/>
            <person name="Repkova J."/>
        </authorList>
    </citation>
    <scope>NUCLEOTIDE SEQUENCE [LARGE SCALE GENOMIC DNA]</scope>
    <source>
        <strain evidence="3">cv. Tatra</strain>
        <tissue evidence="2">Young leaves</tissue>
    </source>
</reference>
<feature type="region of interest" description="Disordered" evidence="1">
    <location>
        <begin position="172"/>
        <end position="258"/>
    </location>
</feature>
<name>A0A2K3PF17_TRIPR</name>
<proteinExistence type="predicted"/>
<gene>
    <name evidence="2" type="ORF">L195_g010561</name>
</gene>
<dbReference type="AlphaFoldDB" id="A0A2K3PF17"/>
<dbReference type="Proteomes" id="UP000236291">
    <property type="component" value="Unassembled WGS sequence"/>
</dbReference>